<dbReference type="AlphaFoldDB" id="Q16D82"/>
<keyword evidence="2" id="KW-1185">Reference proteome</keyword>
<dbReference type="HOGENOM" id="CLU_3157306_0_0_5"/>
<sequence>MESHLRATKTDFIKKNDARPVRPMQVSAITWFDNSEKSDAMISMGYVG</sequence>
<dbReference type="KEGG" id="rde:RD1_0338"/>
<protein>
    <submittedName>
        <fullName evidence="1">Uncharacterized protein</fullName>
    </submittedName>
</protein>
<name>Q16D82_ROSDO</name>
<dbReference type="Proteomes" id="UP000007029">
    <property type="component" value="Chromosome"/>
</dbReference>
<dbReference type="STRING" id="375451.RD1_0338"/>
<dbReference type="EMBL" id="CP000362">
    <property type="protein sequence ID" value="ABG30061.1"/>
    <property type="molecule type" value="Genomic_DNA"/>
</dbReference>
<accession>Q16D82</accession>
<evidence type="ECO:0000313" key="2">
    <source>
        <dbReference type="Proteomes" id="UP000007029"/>
    </source>
</evidence>
<organism evidence="1 2">
    <name type="scientific">Roseobacter denitrificans (strain ATCC 33942 / OCh 114)</name>
    <name type="common">Erythrobacter sp. (strain OCh 114)</name>
    <name type="synonym">Roseobacter denitrificans</name>
    <dbReference type="NCBI Taxonomy" id="375451"/>
    <lineage>
        <taxon>Bacteria</taxon>
        <taxon>Pseudomonadati</taxon>
        <taxon>Pseudomonadota</taxon>
        <taxon>Alphaproteobacteria</taxon>
        <taxon>Rhodobacterales</taxon>
        <taxon>Roseobacteraceae</taxon>
        <taxon>Roseobacter</taxon>
    </lineage>
</organism>
<reference evidence="1 2" key="1">
    <citation type="journal article" date="2007" name="J. Bacteriol.">
        <title>The complete genome sequence of Roseobacter denitrificans reveals a mixotrophic rather than photosynthetic metabolism.</title>
        <authorList>
            <person name="Swingley W.D."/>
            <person name="Sadekar S."/>
            <person name="Mastrian S.D."/>
            <person name="Matthies H.J."/>
            <person name="Hao J."/>
            <person name="Ramos H."/>
            <person name="Acharya C.R."/>
            <person name="Conrad A.L."/>
            <person name="Taylor H.L."/>
            <person name="Dejesa L.C."/>
            <person name="Shah M.K."/>
            <person name="O'huallachain M.E."/>
            <person name="Lince M.T."/>
            <person name="Blankenship R.E."/>
            <person name="Beatty J.T."/>
            <person name="Touchman J.W."/>
        </authorList>
    </citation>
    <scope>NUCLEOTIDE SEQUENCE [LARGE SCALE GENOMIC DNA]</scope>
    <source>
        <strain evidence="2">ATCC 33942 / OCh 114</strain>
    </source>
</reference>
<gene>
    <name evidence="1" type="ordered locus">RD1_0338</name>
</gene>
<evidence type="ECO:0000313" key="1">
    <source>
        <dbReference type="EMBL" id="ABG30061.1"/>
    </source>
</evidence>
<proteinExistence type="predicted"/>